<comment type="caution">
    <text evidence="3">The sequence shown here is derived from an EMBL/GenBank/DDBJ whole genome shotgun (WGS) entry which is preliminary data.</text>
</comment>
<dbReference type="InterPro" id="IPR000073">
    <property type="entry name" value="AB_hydrolase_1"/>
</dbReference>
<evidence type="ECO:0000256" key="1">
    <source>
        <dbReference type="ARBA" id="ARBA00022801"/>
    </source>
</evidence>
<evidence type="ECO:0000313" key="3">
    <source>
        <dbReference type="EMBL" id="CRP10837.1"/>
    </source>
</evidence>
<sequence length="330" mass="37360">MSGFQHKYAFTNGIRMHYVDEGVGPVVVLLHGWPESWYSWRHQISFLAEAGYRVIAPDQRGYGDTEIPSEVGSYHILNLVGDVVGLLNALEIKSAALVGHDWGSMVAAAAALLRPDLFHRVCLLSVPYMPRRSLRPSTRFQLATQGKHFYQDYFQRVGIVEKELGEDTHRSILGALYARSGEAKKHPEHSRSGFIAFDKSTRFVDNLAVPDQLPAWLTEEDLDVFVKQFERSGFFGGINWYRNMDRNWELTPFWNGAVLIQPLLFIAGELDGVLTMAGEEYEALDINARQLIGKELIPGAGHWIQQERPDHVNQLLLNFVEPDSPRDICP</sequence>
<dbReference type="InterPro" id="IPR029058">
    <property type="entry name" value="AB_hydrolase_fold"/>
</dbReference>
<dbReference type="SUPFAM" id="SSF53474">
    <property type="entry name" value="alpha/beta-Hydrolases"/>
    <property type="match status" value="1"/>
</dbReference>
<dbReference type="Gene3D" id="3.40.50.1820">
    <property type="entry name" value="alpha/beta hydrolase"/>
    <property type="match status" value="1"/>
</dbReference>
<dbReference type="InterPro" id="IPR000639">
    <property type="entry name" value="Epox_hydrolase-like"/>
</dbReference>
<dbReference type="PANTHER" id="PTHR43329">
    <property type="entry name" value="EPOXIDE HYDROLASE"/>
    <property type="match status" value="1"/>
</dbReference>
<dbReference type="PRINTS" id="PR00412">
    <property type="entry name" value="EPOXHYDRLASE"/>
</dbReference>
<keyword evidence="1 3" id="KW-0378">Hydrolase</keyword>
<dbReference type="RefSeq" id="WP_025297741.1">
    <property type="nucleotide sequence ID" value="NZ_CAADLZ010000093.1"/>
</dbReference>
<gene>
    <name evidence="3" type="ORF">PAERUG_P19_London_7_VIM_2_05_10_03457</name>
</gene>
<dbReference type="AlphaFoldDB" id="A0A9P1R4N0"/>
<dbReference type="EC" id="3.3.2.10" evidence="3"/>
<reference evidence="4" key="1">
    <citation type="submission" date="2015-06" db="EMBL/GenBank/DDBJ databases">
        <authorList>
            <person name="Radhakrishnan Rajesh"/>
            <person name="Underwood Anthony"/>
            <person name="Al-Shahib Ali"/>
        </authorList>
    </citation>
    <scope>NUCLEOTIDE SEQUENCE [LARGE SCALE GENOMIC DNA]</scope>
    <source>
        <strain evidence="4">P19_London_7_VIM_2_05_10</strain>
    </source>
</reference>
<dbReference type="GO" id="GO:0004301">
    <property type="term" value="F:epoxide hydrolase activity"/>
    <property type="evidence" value="ECO:0007669"/>
    <property type="project" value="UniProtKB-EC"/>
</dbReference>
<dbReference type="EMBL" id="CVVU01000206">
    <property type="protein sequence ID" value="CRP10837.1"/>
    <property type="molecule type" value="Genomic_DNA"/>
</dbReference>
<protein>
    <submittedName>
        <fullName evidence="3">Soluble epoxide hydrolase</fullName>
        <ecNumber evidence="3">3.3.2.10</ecNumber>
    </submittedName>
</protein>
<accession>A0A9P1R4N0</accession>
<evidence type="ECO:0000313" key="4">
    <source>
        <dbReference type="Proteomes" id="UP000045039"/>
    </source>
</evidence>
<organism evidence="3 4">
    <name type="scientific">Pseudomonas aeruginosa</name>
    <dbReference type="NCBI Taxonomy" id="287"/>
    <lineage>
        <taxon>Bacteria</taxon>
        <taxon>Pseudomonadati</taxon>
        <taxon>Pseudomonadota</taxon>
        <taxon>Gammaproteobacteria</taxon>
        <taxon>Pseudomonadales</taxon>
        <taxon>Pseudomonadaceae</taxon>
        <taxon>Pseudomonas</taxon>
    </lineage>
</organism>
<evidence type="ECO:0000259" key="2">
    <source>
        <dbReference type="Pfam" id="PF00561"/>
    </source>
</evidence>
<proteinExistence type="predicted"/>
<feature type="domain" description="AB hydrolase-1" evidence="2">
    <location>
        <begin position="25"/>
        <end position="309"/>
    </location>
</feature>
<dbReference type="PRINTS" id="PR00111">
    <property type="entry name" value="ABHYDROLASE"/>
</dbReference>
<name>A0A9P1R4N0_PSEAI</name>
<dbReference type="Proteomes" id="UP000045039">
    <property type="component" value="Unassembled WGS sequence"/>
</dbReference>
<dbReference type="Pfam" id="PF00561">
    <property type="entry name" value="Abhydrolase_1"/>
    <property type="match status" value="1"/>
</dbReference>